<comment type="similarity">
    <text evidence="2">Belongs to the class-II pyridoxal-phosphate-dependent aminotransferase family. BioF subfamily.</text>
</comment>
<dbReference type="InterPro" id="IPR050087">
    <property type="entry name" value="AON_synthase_class-II"/>
</dbReference>
<dbReference type="AlphaFoldDB" id="A0A418AS84"/>
<evidence type="ECO:0000256" key="1">
    <source>
        <dbReference type="ARBA" id="ARBA00001933"/>
    </source>
</evidence>
<dbReference type="Gene3D" id="3.40.640.10">
    <property type="entry name" value="Type I PLP-dependent aspartate aminotransferase-like (Major domain)"/>
    <property type="match status" value="1"/>
</dbReference>
<dbReference type="GO" id="GO:0030170">
    <property type="term" value="F:pyridoxal phosphate binding"/>
    <property type="evidence" value="ECO:0007669"/>
    <property type="project" value="InterPro"/>
</dbReference>
<name>A0A418AS84_9STRA</name>
<organism evidence="6 7">
    <name type="scientific">Aphanomyces invadans</name>
    <dbReference type="NCBI Taxonomy" id="157072"/>
    <lineage>
        <taxon>Eukaryota</taxon>
        <taxon>Sar</taxon>
        <taxon>Stramenopiles</taxon>
        <taxon>Oomycota</taxon>
        <taxon>Saprolegniomycetes</taxon>
        <taxon>Saprolegniales</taxon>
        <taxon>Verrucalvaceae</taxon>
        <taxon>Aphanomyces</taxon>
    </lineage>
</organism>
<dbReference type="GO" id="GO:0016740">
    <property type="term" value="F:transferase activity"/>
    <property type="evidence" value="ECO:0007669"/>
    <property type="project" value="UniProtKB-KW"/>
</dbReference>
<dbReference type="InterPro" id="IPR015422">
    <property type="entry name" value="PyrdxlP-dep_Trfase_small"/>
</dbReference>
<dbReference type="Proteomes" id="UP000285060">
    <property type="component" value="Unassembled WGS sequence"/>
</dbReference>
<feature type="domain" description="Aminotransferase class I/classII large" evidence="5">
    <location>
        <begin position="31"/>
        <end position="372"/>
    </location>
</feature>
<evidence type="ECO:0000256" key="2">
    <source>
        <dbReference type="ARBA" id="ARBA00010008"/>
    </source>
</evidence>
<dbReference type="InterPro" id="IPR015421">
    <property type="entry name" value="PyrdxlP-dep_Trfase_major"/>
</dbReference>
<comment type="cofactor">
    <cofactor evidence="1">
        <name>pyridoxal 5'-phosphate</name>
        <dbReference type="ChEBI" id="CHEBI:597326"/>
    </cofactor>
</comment>
<evidence type="ECO:0000259" key="5">
    <source>
        <dbReference type="Pfam" id="PF00155"/>
    </source>
</evidence>
<proteinExistence type="inferred from homology"/>
<protein>
    <recommendedName>
        <fullName evidence="5">Aminotransferase class I/classII large domain-containing protein</fullName>
    </recommendedName>
</protein>
<accession>A0A418AS84</accession>
<dbReference type="InterPro" id="IPR004839">
    <property type="entry name" value="Aminotransferase_I/II_large"/>
</dbReference>
<gene>
    <name evidence="6" type="ORF">DYB32_006156</name>
</gene>
<dbReference type="InterPro" id="IPR015424">
    <property type="entry name" value="PyrdxlP-dep_Trfase"/>
</dbReference>
<evidence type="ECO:0000256" key="4">
    <source>
        <dbReference type="ARBA" id="ARBA00022898"/>
    </source>
</evidence>
<dbReference type="Gene3D" id="3.90.1150.10">
    <property type="entry name" value="Aspartate Aminotransferase, domain 1"/>
    <property type="match status" value="1"/>
</dbReference>
<keyword evidence="3" id="KW-0808">Transferase</keyword>
<sequence length="387" mass="41768">MSLEKKLAVAVARRQRDGTARSLQVLPPSNVDFCSNDYLGLSRDPALALSQEETLAHGSTGSRLVTGTSRVHVEVEDDLASFYGAESALVFNSGYLANLSVMSCVPQEGDIVFFDQFVHNSCREGLRLSRATTHSFQHNDIMHLMSLLKSHASPSRQILVVVESVYSMDGDVAPILELVELCESYGASLVVDEAHSTAVMGPAGSGLVRALGLERRVFCIVYTFGKGMGIHGAVVCGSIVLKAYLVNYARPFIYSTSLPQHDMKLIQRAHEVCAAADGSRSTLQSLIAHFRAQVEAATHIPKTALLPSVTAIQGIVVSGNEAVLHAAAFMTAAGFNVVAIRAPTVPVNEERLRIIIHAFNSTHEIDSLVDAIELYFQQRPLGPRSAL</sequence>
<dbReference type="SUPFAM" id="SSF53383">
    <property type="entry name" value="PLP-dependent transferases"/>
    <property type="match status" value="1"/>
</dbReference>
<dbReference type="EMBL" id="QUSY01000628">
    <property type="protein sequence ID" value="RHY28193.1"/>
    <property type="molecule type" value="Genomic_DNA"/>
</dbReference>
<reference evidence="6 7" key="1">
    <citation type="submission" date="2018-08" db="EMBL/GenBank/DDBJ databases">
        <title>Aphanomyces genome sequencing and annotation.</title>
        <authorList>
            <person name="Minardi D."/>
            <person name="Oidtmann B."/>
            <person name="Van Der Giezen M."/>
            <person name="Studholme D.J."/>
        </authorList>
    </citation>
    <scope>NUCLEOTIDE SEQUENCE [LARGE SCALE GENOMIC DNA]</scope>
    <source>
        <strain evidence="6 7">NJM0002</strain>
    </source>
</reference>
<evidence type="ECO:0000313" key="6">
    <source>
        <dbReference type="EMBL" id="RHY28193.1"/>
    </source>
</evidence>
<dbReference type="PANTHER" id="PTHR13693:SF77">
    <property type="entry name" value="8-AMINO-7-OXONONANOATE SYNTHASE"/>
    <property type="match status" value="1"/>
</dbReference>
<dbReference type="PANTHER" id="PTHR13693">
    <property type="entry name" value="CLASS II AMINOTRANSFERASE/8-AMINO-7-OXONONANOATE SYNTHASE"/>
    <property type="match status" value="1"/>
</dbReference>
<dbReference type="VEuPathDB" id="FungiDB:H310_07503"/>
<evidence type="ECO:0000256" key="3">
    <source>
        <dbReference type="ARBA" id="ARBA00022679"/>
    </source>
</evidence>
<comment type="caution">
    <text evidence="6">The sequence shown here is derived from an EMBL/GenBank/DDBJ whole genome shotgun (WGS) entry which is preliminary data.</text>
</comment>
<dbReference type="Pfam" id="PF00155">
    <property type="entry name" value="Aminotran_1_2"/>
    <property type="match status" value="1"/>
</dbReference>
<evidence type="ECO:0000313" key="7">
    <source>
        <dbReference type="Proteomes" id="UP000285060"/>
    </source>
</evidence>
<keyword evidence="7" id="KW-1185">Reference proteome</keyword>
<keyword evidence="4" id="KW-0663">Pyridoxal phosphate</keyword>